<feature type="domain" description="Outer membrane protein beta-barrel" evidence="7">
    <location>
        <begin position="40"/>
        <end position="227"/>
    </location>
</feature>
<sequence length="227" mass="24454">MKYTYIVSAFILASSSMSALAADAVFQHDVIPSAPLSVTPDRYDWTGVYAGATAGAALKGKGFSAFKDIKNGTFIGGVHVGYNFQTEENWVLGVEAEGNLLNDKKRGVSLKNYAAARVRAGYAFDRFLPYVDGGVVVGRIDANSRGGAVLKSGDNVETKEAKPKSEAHTHWGYTLGGGVEYALTDRVTTRVSYHYVDLKARNYNINGNTESVGYKGHVIGAGFSFRF</sequence>
<name>A0A916W3S7_9HYPH</name>
<evidence type="ECO:0000256" key="1">
    <source>
        <dbReference type="ARBA" id="ARBA00004442"/>
    </source>
</evidence>
<protein>
    <submittedName>
        <fullName evidence="8">Porin</fullName>
    </submittedName>
</protein>
<dbReference type="InterPro" id="IPR011250">
    <property type="entry name" value="OMP/PagP_B-barrel"/>
</dbReference>
<dbReference type="Pfam" id="PF13505">
    <property type="entry name" value="OMP_b-brl"/>
    <property type="match status" value="1"/>
</dbReference>
<dbReference type="InterPro" id="IPR027385">
    <property type="entry name" value="Beta-barrel_OMP"/>
</dbReference>
<feature type="signal peptide" evidence="6">
    <location>
        <begin position="1"/>
        <end position="21"/>
    </location>
</feature>
<dbReference type="AlphaFoldDB" id="A0A916W3S7"/>
<evidence type="ECO:0000256" key="3">
    <source>
        <dbReference type="ARBA" id="ARBA00023136"/>
    </source>
</evidence>
<reference evidence="8" key="1">
    <citation type="journal article" date="2014" name="Int. J. Syst. Evol. Microbiol.">
        <title>Complete genome sequence of Corynebacterium casei LMG S-19264T (=DSM 44701T), isolated from a smear-ripened cheese.</title>
        <authorList>
            <consortium name="US DOE Joint Genome Institute (JGI-PGF)"/>
            <person name="Walter F."/>
            <person name="Albersmeier A."/>
            <person name="Kalinowski J."/>
            <person name="Ruckert C."/>
        </authorList>
    </citation>
    <scope>NUCLEOTIDE SEQUENCE</scope>
    <source>
        <strain evidence="8">CGMCC 1.15320</strain>
    </source>
</reference>
<evidence type="ECO:0000256" key="6">
    <source>
        <dbReference type="SAM" id="SignalP"/>
    </source>
</evidence>
<comment type="caution">
    <text evidence="8">The sequence shown here is derived from an EMBL/GenBank/DDBJ whole genome shotgun (WGS) entry which is preliminary data.</text>
</comment>
<keyword evidence="2 6" id="KW-0732">Signal</keyword>
<dbReference type="PANTHER" id="PTHR34001">
    <property type="entry name" value="BLL7405 PROTEIN"/>
    <property type="match status" value="1"/>
</dbReference>
<accession>A0A916W3S7</accession>
<dbReference type="PANTHER" id="PTHR34001:SF3">
    <property type="entry name" value="BLL7405 PROTEIN"/>
    <property type="match status" value="1"/>
</dbReference>
<dbReference type="Proteomes" id="UP000636264">
    <property type="component" value="Unassembled WGS sequence"/>
</dbReference>
<evidence type="ECO:0000313" key="9">
    <source>
        <dbReference type="Proteomes" id="UP000636264"/>
    </source>
</evidence>
<gene>
    <name evidence="8" type="ORF">GCM10011385_17320</name>
</gene>
<evidence type="ECO:0000256" key="2">
    <source>
        <dbReference type="ARBA" id="ARBA00022729"/>
    </source>
</evidence>
<dbReference type="SUPFAM" id="SSF56925">
    <property type="entry name" value="OMPA-like"/>
    <property type="match status" value="1"/>
</dbReference>
<proteinExistence type="inferred from homology"/>
<evidence type="ECO:0000313" key="8">
    <source>
        <dbReference type="EMBL" id="GGA64041.1"/>
    </source>
</evidence>
<keyword evidence="4" id="KW-0998">Cell outer membrane</keyword>
<dbReference type="Gene3D" id="2.40.160.20">
    <property type="match status" value="1"/>
</dbReference>
<evidence type="ECO:0000256" key="5">
    <source>
        <dbReference type="ARBA" id="ARBA00038306"/>
    </source>
</evidence>
<comment type="subcellular location">
    <subcellularLocation>
        <location evidence="1">Cell outer membrane</location>
    </subcellularLocation>
</comment>
<keyword evidence="3" id="KW-0472">Membrane</keyword>
<reference evidence="8" key="2">
    <citation type="submission" date="2020-09" db="EMBL/GenBank/DDBJ databases">
        <authorList>
            <person name="Sun Q."/>
            <person name="Zhou Y."/>
        </authorList>
    </citation>
    <scope>NUCLEOTIDE SEQUENCE</scope>
    <source>
        <strain evidence="8">CGMCC 1.15320</strain>
    </source>
</reference>
<dbReference type="RefSeq" id="WP_188720651.1">
    <property type="nucleotide sequence ID" value="NZ_BMIF01000004.1"/>
</dbReference>
<keyword evidence="9" id="KW-1185">Reference proteome</keyword>
<organism evidence="8 9">
    <name type="scientific">Nitratireductor aestuarii</name>
    <dbReference type="NCBI Taxonomy" id="1735103"/>
    <lineage>
        <taxon>Bacteria</taxon>
        <taxon>Pseudomonadati</taxon>
        <taxon>Pseudomonadota</taxon>
        <taxon>Alphaproteobacteria</taxon>
        <taxon>Hyphomicrobiales</taxon>
        <taxon>Phyllobacteriaceae</taxon>
        <taxon>Nitratireductor</taxon>
    </lineage>
</organism>
<feature type="chain" id="PRO_5037549357" evidence="6">
    <location>
        <begin position="22"/>
        <end position="227"/>
    </location>
</feature>
<dbReference type="InterPro" id="IPR051692">
    <property type="entry name" value="OMP-like"/>
</dbReference>
<evidence type="ECO:0000256" key="4">
    <source>
        <dbReference type="ARBA" id="ARBA00023237"/>
    </source>
</evidence>
<evidence type="ECO:0000259" key="7">
    <source>
        <dbReference type="Pfam" id="PF13505"/>
    </source>
</evidence>
<comment type="similarity">
    <text evidence="5">Belongs to the Omp25/RopB family.</text>
</comment>
<dbReference type="GO" id="GO:0009279">
    <property type="term" value="C:cell outer membrane"/>
    <property type="evidence" value="ECO:0007669"/>
    <property type="project" value="UniProtKB-SubCell"/>
</dbReference>
<dbReference type="EMBL" id="BMIF01000004">
    <property type="protein sequence ID" value="GGA64041.1"/>
    <property type="molecule type" value="Genomic_DNA"/>
</dbReference>